<dbReference type="AlphaFoldDB" id="A0A3B0UNK5"/>
<evidence type="ECO:0000256" key="5">
    <source>
        <dbReference type="ARBA" id="ARBA00022679"/>
    </source>
</evidence>
<dbReference type="GO" id="GO:0008360">
    <property type="term" value="P:regulation of cell shape"/>
    <property type="evidence" value="ECO:0007669"/>
    <property type="project" value="UniProtKB-KW"/>
</dbReference>
<dbReference type="PANTHER" id="PTHR43783">
    <property type="entry name" value="UDP-N-ACETYLGLUCOSAMINE 1-CARBOXYVINYLTRANSFERASE"/>
    <property type="match status" value="1"/>
</dbReference>
<proteinExistence type="inferred from homology"/>
<organism evidence="17">
    <name type="scientific">hydrothermal vent metagenome</name>
    <dbReference type="NCBI Taxonomy" id="652676"/>
    <lineage>
        <taxon>unclassified sequences</taxon>
        <taxon>metagenomes</taxon>
        <taxon>ecological metagenomes</taxon>
    </lineage>
</organism>
<evidence type="ECO:0000256" key="9">
    <source>
        <dbReference type="ARBA" id="ARBA00023316"/>
    </source>
</evidence>
<dbReference type="InterPro" id="IPR050068">
    <property type="entry name" value="MurA_subfamily"/>
</dbReference>
<dbReference type="GO" id="GO:0005737">
    <property type="term" value="C:cytoplasm"/>
    <property type="evidence" value="ECO:0007669"/>
    <property type="project" value="UniProtKB-SubCell"/>
</dbReference>
<dbReference type="GO" id="GO:0008760">
    <property type="term" value="F:UDP-N-acetylglucosamine 1-carboxyvinyltransferase activity"/>
    <property type="evidence" value="ECO:0007669"/>
    <property type="project" value="UniProtKB-EC"/>
</dbReference>
<dbReference type="InterPro" id="IPR036968">
    <property type="entry name" value="Enolpyruvate_Tfrase_sf"/>
</dbReference>
<evidence type="ECO:0000256" key="15">
    <source>
        <dbReference type="ARBA" id="ARBA00047527"/>
    </source>
</evidence>
<dbReference type="EC" id="2.5.1.7" evidence="11"/>
<accession>A0A3B0UNK5</accession>
<evidence type="ECO:0000256" key="11">
    <source>
        <dbReference type="ARBA" id="ARBA00039108"/>
    </source>
</evidence>
<keyword evidence="9" id="KW-0961">Cell wall biogenesis/degradation</keyword>
<evidence type="ECO:0000256" key="12">
    <source>
        <dbReference type="ARBA" id="ARBA00039754"/>
    </source>
</evidence>
<evidence type="ECO:0000256" key="6">
    <source>
        <dbReference type="ARBA" id="ARBA00022960"/>
    </source>
</evidence>
<evidence type="ECO:0000256" key="4">
    <source>
        <dbReference type="ARBA" id="ARBA00022618"/>
    </source>
</evidence>
<dbReference type="GO" id="GO:0071555">
    <property type="term" value="P:cell wall organization"/>
    <property type="evidence" value="ECO:0007669"/>
    <property type="project" value="UniProtKB-KW"/>
</dbReference>
<dbReference type="Pfam" id="PF00275">
    <property type="entry name" value="EPSP_synthase"/>
    <property type="match status" value="1"/>
</dbReference>
<comment type="pathway">
    <text evidence="2">Cell wall biogenesis; peptidoglycan biosynthesis.</text>
</comment>
<sequence>MSLPTSLNFSINGGKSLSGEITTSRSKNGAVALLAASLLNHGTTTLKNMSRIEEVHRLIEVLSSLGVTAKWSGTTLTLNRPEKLSIKKIDRESAMKTRSILLFIGPLLHELNSFDIPHAGGCALGTRTIRPHMDALATFGVSIETLPNTHHITHSGLHSAELILYESSDTATENALLTAACTEGTSTIAYASANYQVQELCGFLEKLGVKIDGIGSTRLTVTGIQNIEKDIVYSVAEDPIDSMFFIASAITTHSSLTIRRAPIAFLEIELTILKKMGLSFTKTDVGLSENGITHLVDISIKPSELIAFPERIHPRPYPGLNMDNLPFFAVIATQAVGTTMLHDWVYDKRAIYYTELDRLGAQTFLHDPHRISITGPTHLKSAEMICPPVLRAGAMLVAGMLGAEGHSILHNVYTINRGYEDIVKRLQSVGADIDTFE</sequence>
<feature type="domain" description="Enolpyruvate transferase" evidence="16">
    <location>
        <begin position="12"/>
        <end position="426"/>
    </location>
</feature>
<reference evidence="17" key="1">
    <citation type="submission" date="2018-06" db="EMBL/GenBank/DDBJ databases">
        <authorList>
            <person name="Zhirakovskaya E."/>
        </authorList>
    </citation>
    <scope>NUCLEOTIDE SEQUENCE</scope>
</reference>
<keyword evidence="8" id="KW-0131">Cell cycle</keyword>
<protein>
    <recommendedName>
        <fullName evidence="12">UDP-N-acetylglucosamine 1-carboxyvinyltransferase</fullName>
        <ecNumber evidence="11">2.5.1.7</ecNumber>
    </recommendedName>
    <alternativeName>
        <fullName evidence="13">Enoylpyruvate transferase</fullName>
    </alternativeName>
    <alternativeName>
        <fullName evidence="14">UDP-N-acetylglucosamine enolpyruvyl transferase</fullName>
    </alternativeName>
</protein>
<dbReference type="GO" id="GO:0009252">
    <property type="term" value="P:peptidoglycan biosynthetic process"/>
    <property type="evidence" value="ECO:0007669"/>
    <property type="project" value="UniProtKB-KW"/>
</dbReference>
<keyword evidence="7" id="KW-0573">Peptidoglycan synthesis</keyword>
<comment type="similarity">
    <text evidence="10">Belongs to the EPSP synthase family. MurA subfamily.</text>
</comment>
<evidence type="ECO:0000256" key="2">
    <source>
        <dbReference type="ARBA" id="ARBA00004752"/>
    </source>
</evidence>
<gene>
    <name evidence="17" type="ORF">MNBD_CPR01-168</name>
</gene>
<dbReference type="InterPro" id="IPR013792">
    <property type="entry name" value="RNA3'P_cycl/enolpyr_Trfase_a/b"/>
</dbReference>
<evidence type="ECO:0000256" key="7">
    <source>
        <dbReference type="ARBA" id="ARBA00022984"/>
    </source>
</evidence>
<evidence type="ECO:0000256" key="14">
    <source>
        <dbReference type="ARBA" id="ARBA00042842"/>
    </source>
</evidence>
<comment type="catalytic activity">
    <reaction evidence="15">
        <text>phosphoenolpyruvate + UDP-N-acetyl-alpha-D-glucosamine = UDP-N-acetyl-3-O-(1-carboxyvinyl)-alpha-D-glucosamine + phosphate</text>
        <dbReference type="Rhea" id="RHEA:18681"/>
        <dbReference type="ChEBI" id="CHEBI:43474"/>
        <dbReference type="ChEBI" id="CHEBI:57705"/>
        <dbReference type="ChEBI" id="CHEBI:58702"/>
        <dbReference type="ChEBI" id="CHEBI:68483"/>
        <dbReference type="EC" id="2.5.1.7"/>
    </reaction>
</comment>
<keyword evidence="3" id="KW-0963">Cytoplasm</keyword>
<keyword evidence="6" id="KW-0133">Cell shape</keyword>
<dbReference type="GO" id="GO:0051301">
    <property type="term" value="P:cell division"/>
    <property type="evidence" value="ECO:0007669"/>
    <property type="project" value="UniProtKB-KW"/>
</dbReference>
<dbReference type="NCBIfam" id="NF006873">
    <property type="entry name" value="PRK09369.1"/>
    <property type="match status" value="1"/>
</dbReference>
<keyword evidence="4" id="KW-0132">Cell division</keyword>
<dbReference type="Gene3D" id="3.65.10.10">
    <property type="entry name" value="Enolpyruvate transferase domain"/>
    <property type="match status" value="2"/>
</dbReference>
<evidence type="ECO:0000256" key="10">
    <source>
        <dbReference type="ARBA" id="ARBA00038367"/>
    </source>
</evidence>
<name>A0A3B0UNK5_9ZZZZ</name>
<dbReference type="InterPro" id="IPR001986">
    <property type="entry name" value="Enolpyruvate_Tfrase_dom"/>
</dbReference>
<comment type="subcellular location">
    <subcellularLocation>
        <location evidence="1">Cytoplasm</location>
    </subcellularLocation>
</comment>
<keyword evidence="5 17" id="KW-0808">Transferase</keyword>
<dbReference type="SUPFAM" id="SSF55205">
    <property type="entry name" value="EPT/RTPC-like"/>
    <property type="match status" value="1"/>
</dbReference>
<evidence type="ECO:0000313" key="17">
    <source>
        <dbReference type="EMBL" id="VAW32751.1"/>
    </source>
</evidence>
<evidence type="ECO:0000256" key="13">
    <source>
        <dbReference type="ARBA" id="ARBA00042443"/>
    </source>
</evidence>
<dbReference type="EMBL" id="UOEV01000064">
    <property type="protein sequence ID" value="VAW32751.1"/>
    <property type="molecule type" value="Genomic_DNA"/>
</dbReference>
<evidence type="ECO:0000256" key="8">
    <source>
        <dbReference type="ARBA" id="ARBA00023306"/>
    </source>
</evidence>
<evidence type="ECO:0000259" key="16">
    <source>
        <dbReference type="Pfam" id="PF00275"/>
    </source>
</evidence>
<evidence type="ECO:0000256" key="3">
    <source>
        <dbReference type="ARBA" id="ARBA00022490"/>
    </source>
</evidence>
<evidence type="ECO:0000256" key="1">
    <source>
        <dbReference type="ARBA" id="ARBA00004496"/>
    </source>
</evidence>
<dbReference type="PANTHER" id="PTHR43783:SF1">
    <property type="entry name" value="UDP-N-ACETYLGLUCOSAMINE 1-CARBOXYVINYLTRANSFERASE"/>
    <property type="match status" value="1"/>
</dbReference>